<evidence type="ECO:0000313" key="7">
    <source>
        <dbReference type="EMBL" id="KAF4964676.1"/>
    </source>
</evidence>
<sequence>MTSQTVISVNPEFAATIQARNNKTGDISWFHGDVVIAADGIKSSIRQQMALADGFHDQPVCTGNAAYRLLVSIDKVEHDPLLSGMLRESVAVRYMGPGGHVMAYPLQNNTAYNLVLVHPAKAGSTAEGWTTKGDRQEMLDFYQSWSPAIRRWLKVADQDVMEWKLYSYRPIPTWIKGNTALIGDACHPMLPFVAQGAANAIEDAAVLATAFTCTADVKLALSMYEVIRKDRGEQIAASASKTAHTLHLPDGPEQRERDEAIVNSTHNPDRWSNTQWQDYMYGVDVMADTTNLWDTMAERKLTRSRQENL</sequence>
<feature type="domain" description="FAD-binding" evidence="6">
    <location>
        <begin position="17"/>
        <end position="236"/>
    </location>
</feature>
<dbReference type="SUPFAM" id="SSF54373">
    <property type="entry name" value="FAD-linked reductases, C-terminal domain"/>
    <property type="match status" value="1"/>
</dbReference>
<dbReference type="PRINTS" id="PR00420">
    <property type="entry name" value="RNGMNOXGNASE"/>
</dbReference>
<protein>
    <recommendedName>
        <fullName evidence="6">FAD-binding domain-containing protein</fullName>
    </recommendedName>
</protein>
<dbReference type="SUPFAM" id="SSF51905">
    <property type="entry name" value="FAD/NAD(P)-binding domain"/>
    <property type="match status" value="1"/>
</dbReference>
<evidence type="ECO:0000259" key="6">
    <source>
        <dbReference type="Pfam" id="PF01494"/>
    </source>
</evidence>
<keyword evidence="5" id="KW-0503">Monooxygenase</keyword>
<dbReference type="InterPro" id="IPR050493">
    <property type="entry name" value="FAD-dep_Monooxygenase_BioMet"/>
</dbReference>
<gene>
    <name evidence="7" type="ORF">FZEAL_10843</name>
</gene>
<accession>A0A8H4TV94</accession>
<dbReference type="Proteomes" id="UP000635477">
    <property type="component" value="Unassembled WGS sequence"/>
</dbReference>
<dbReference type="PANTHER" id="PTHR13789:SF147">
    <property type="entry name" value="PUTATIVE (AFU_ORTHOLOGUE AFUA_2G01950)-RELATED"/>
    <property type="match status" value="1"/>
</dbReference>
<evidence type="ECO:0000256" key="4">
    <source>
        <dbReference type="ARBA" id="ARBA00023002"/>
    </source>
</evidence>
<reference evidence="7" key="2">
    <citation type="submission" date="2020-05" db="EMBL/GenBank/DDBJ databases">
        <authorList>
            <person name="Kim H.-S."/>
            <person name="Proctor R.H."/>
            <person name="Brown D.W."/>
        </authorList>
    </citation>
    <scope>NUCLEOTIDE SEQUENCE</scope>
    <source>
        <strain evidence="7">NRRL 22465</strain>
    </source>
</reference>
<dbReference type="AlphaFoldDB" id="A0A8H4TV94"/>
<dbReference type="GO" id="GO:0071949">
    <property type="term" value="F:FAD binding"/>
    <property type="evidence" value="ECO:0007669"/>
    <property type="project" value="InterPro"/>
</dbReference>
<keyword evidence="8" id="KW-1185">Reference proteome</keyword>
<dbReference type="InterPro" id="IPR036188">
    <property type="entry name" value="FAD/NAD-bd_sf"/>
</dbReference>
<keyword evidence="3" id="KW-0274">FAD</keyword>
<comment type="similarity">
    <text evidence="1">Belongs to the paxM FAD-dependent monooxygenase family.</text>
</comment>
<organism evidence="7 8">
    <name type="scientific">Fusarium zealandicum</name>
    <dbReference type="NCBI Taxonomy" id="1053134"/>
    <lineage>
        <taxon>Eukaryota</taxon>
        <taxon>Fungi</taxon>
        <taxon>Dikarya</taxon>
        <taxon>Ascomycota</taxon>
        <taxon>Pezizomycotina</taxon>
        <taxon>Sordariomycetes</taxon>
        <taxon>Hypocreomycetidae</taxon>
        <taxon>Hypocreales</taxon>
        <taxon>Nectriaceae</taxon>
        <taxon>Fusarium</taxon>
        <taxon>Fusarium staphyleae species complex</taxon>
    </lineage>
</organism>
<keyword evidence="2" id="KW-0285">Flavoprotein</keyword>
<dbReference type="EMBL" id="JABEYC010001481">
    <property type="protein sequence ID" value="KAF4964676.1"/>
    <property type="molecule type" value="Genomic_DNA"/>
</dbReference>
<proteinExistence type="inferred from homology"/>
<dbReference type="InterPro" id="IPR002938">
    <property type="entry name" value="FAD-bd"/>
</dbReference>
<name>A0A8H4TV94_9HYPO</name>
<dbReference type="OrthoDB" id="16820at2759"/>
<evidence type="ECO:0000256" key="3">
    <source>
        <dbReference type="ARBA" id="ARBA00022827"/>
    </source>
</evidence>
<evidence type="ECO:0000256" key="5">
    <source>
        <dbReference type="ARBA" id="ARBA00023033"/>
    </source>
</evidence>
<comment type="caution">
    <text evidence="7">The sequence shown here is derived from an EMBL/GenBank/DDBJ whole genome shotgun (WGS) entry which is preliminary data.</text>
</comment>
<dbReference type="GO" id="GO:0004497">
    <property type="term" value="F:monooxygenase activity"/>
    <property type="evidence" value="ECO:0007669"/>
    <property type="project" value="UniProtKB-KW"/>
</dbReference>
<reference evidence="7" key="1">
    <citation type="journal article" date="2020" name="BMC Genomics">
        <title>Correction to: Identification and distribution of gene clusters required for synthesis of sphingolipid metabolism inhibitors in diverse species of the filamentous fungus Fusarium.</title>
        <authorList>
            <person name="Kim H.S."/>
            <person name="Lohmar J.M."/>
            <person name="Busman M."/>
            <person name="Brown D.W."/>
            <person name="Naumann T.A."/>
            <person name="Divon H.H."/>
            <person name="Lysoe E."/>
            <person name="Uhlig S."/>
            <person name="Proctor R.H."/>
        </authorList>
    </citation>
    <scope>NUCLEOTIDE SEQUENCE</scope>
    <source>
        <strain evidence="7">NRRL 22465</strain>
    </source>
</reference>
<dbReference type="PANTHER" id="PTHR13789">
    <property type="entry name" value="MONOOXYGENASE"/>
    <property type="match status" value="1"/>
</dbReference>
<evidence type="ECO:0000256" key="1">
    <source>
        <dbReference type="ARBA" id="ARBA00007992"/>
    </source>
</evidence>
<evidence type="ECO:0000256" key="2">
    <source>
        <dbReference type="ARBA" id="ARBA00022630"/>
    </source>
</evidence>
<evidence type="ECO:0000313" key="8">
    <source>
        <dbReference type="Proteomes" id="UP000635477"/>
    </source>
</evidence>
<dbReference type="Gene3D" id="3.50.50.60">
    <property type="entry name" value="FAD/NAD(P)-binding domain"/>
    <property type="match status" value="1"/>
</dbReference>
<dbReference type="Pfam" id="PF01494">
    <property type="entry name" value="FAD_binding_3"/>
    <property type="match status" value="1"/>
</dbReference>
<keyword evidence="4" id="KW-0560">Oxidoreductase</keyword>